<feature type="signal peptide" evidence="2">
    <location>
        <begin position="1"/>
        <end position="25"/>
    </location>
</feature>
<dbReference type="EMBL" id="FXUO01000010">
    <property type="protein sequence ID" value="SMP96901.1"/>
    <property type="molecule type" value="Genomic_DNA"/>
</dbReference>
<dbReference type="Proteomes" id="UP001158050">
    <property type="component" value="Unassembled WGS sequence"/>
</dbReference>
<dbReference type="InterPro" id="IPR036198">
    <property type="entry name" value="Ecotin_sf"/>
</dbReference>
<evidence type="ECO:0000313" key="4">
    <source>
        <dbReference type="Proteomes" id="UP001158050"/>
    </source>
</evidence>
<comment type="caution">
    <text evidence="3">The sequence shown here is derived from an EMBL/GenBank/DDBJ whole genome shotgun (WGS) entry which is preliminary data.</text>
</comment>
<dbReference type="PANTHER" id="PTHR35890:SF3">
    <property type="entry name" value="ECOTIN"/>
    <property type="match status" value="1"/>
</dbReference>
<reference evidence="3 4" key="1">
    <citation type="submission" date="2017-05" db="EMBL/GenBank/DDBJ databases">
        <authorList>
            <person name="Varghese N."/>
            <person name="Submissions S."/>
        </authorList>
    </citation>
    <scope>NUCLEOTIDE SEQUENCE [LARGE SCALE GENOMIC DNA]</scope>
    <source>
        <strain evidence="3 4">DSM 18015</strain>
    </source>
</reference>
<evidence type="ECO:0000256" key="1">
    <source>
        <dbReference type="ARBA" id="ARBA00010558"/>
    </source>
</evidence>
<gene>
    <name evidence="3" type="ORF">SAMN05421679_11074</name>
</gene>
<proteinExistence type="inferred from homology"/>
<accession>A0ABY1R782</accession>
<protein>
    <submittedName>
        <fullName evidence="3">Ecotin</fullName>
    </submittedName>
</protein>
<name>A0ABY1R782_9FLAO</name>
<organism evidence="3 4">
    <name type="scientific">Epilithonimonas pallida</name>
    <dbReference type="NCBI Taxonomy" id="373671"/>
    <lineage>
        <taxon>Bacteria</taxon>
        <taxon>Pseudomonadati</taxon>
        <taxon>Bacteroidota</taxon>
        <taxon>Flavobacteriia</taxon>
        <taxon>Flavobacteriales</taxon>
        <taxon>Weeksellaceae</taxon>
        <taxon>Chryseobacterium group</taxon>
        <taxon>Epilithonimonas</taxon>
    </lineage>
</organism>
<dbReference type="SUPFAM" id="SSF49772">
    <property type="entry name" value="Ecotin, trypsin inhibitor"/>
    <property type="match status" value="1"/>
</dbReference>
<dbReference type="RefSeq" id="WP_283417986.1">
    <property type="nucleotide sequence ID" value="NZ_FXUO01000010.1"/>
</dbReference>
<feature type="chain" id="PRO_5046563995" evidence="2">
    <location>
        <begin position="26"/>
        <end position="167"/>
    </location>
</feature>
<keyword evidence="4" id="KW-1185">Reference proteome</keyword>
<sequence length="167" mass="19096">MIKTTQFTKAIFIFLTALFSSSFTAQTFIKVNTDIFPKAEKNQKKVVIDVPYSPTDANKKIEIFVGKDMETDKCNQYSLSGSFVKKDLKGWGYDYLVFNSNGNAVSTMKACLEPGKKVQFVYAQGYLTDYNGRMPIVIYIPEDFSVKYKIYKADSEWYEAPEVSEKK</sequence>
<dbReference type="Pfam" id="PF03974">
    <property type="entry name" value="Ecotin"/>
    <property type="match status" value="1"/>
</dbReference>
<evidence type="ECO:0000256" key="2">
    <source>
        <dbReference type="SAM" id="SignalP"/>
    </source>
</evidence>
<evidence type="ECO:0000313" key="3">
    <source>
        <dbReference type="EMBL" id="SMP96901.1"/>
    </source>
</evidence>
<dbReference type="InterPro" id="IPR005658">
    <property type="entry name" value="Prot_inh_ecotin"/>
</dbReference>
<dbReference type="Gene3D" id="2.60.40.550">
    <property type="entry name" value="Ecotin"/>
    <property type="match status" value="1"/>
</dbReference>
<keyword evidence="2" id="KW-0732">Signal</keyword>
<comment type="similarity">
    <text evidence="1">Belongs to the protease inhibitor I11 (ecotin) family.</text>
</comment>
<dbReference type="PANTHER" id="PTHR35890">
    <property type="match status" value="1"/>
</dbReference>